<dbReference type="Pfam" id="PF13424">
    <property type="entry name" value="TPR_12"/>
    <property type="match status" value="1"/>
</dbReference>
<evidence type="ECO:0000313" key="10">
    <source>
        <dbReference type="Proteomes" id="UP001151582"/>
    </source>
</evidence>
<evidence type="ECO:0000256" key="7">
    <source>
        <dbReference type="PROSITE-ProRule" id="PRU00339"/>
    </source>
</evidence>
<dbReference type="AlphaFoldDB" id="A0A9W8B089"/>
<feature type="compositionally biased region" description="Polar residues" evidence="8">
    <location>
        <begin position="1007"/>
        <end position="1018"/>
    </location>
</feature>
<dbReference type="GO" id="GO:0031145">
    <property type="term" value="P:anaphase-promoting complex-dependent catabolic process"/>
    <property type="evidence" value="ECO:0007669"/>
    <property type="project" value="TreeGrafter"/>
</dbReference>
<feature type="compositionally biased region" description="Polar residues" evidence="8">
    <location>
        <begin position="345"/>
        <end position="357"/>
    </location>
</feature>
<feature type="repeat" description="TPR" evidence="7">
    <location>
        <begin position="1051"/>
        <end position="1084"/>
    </location>
</feature>
<dbReference type="Proteomes" id="UP001151582">
    <property type="component" value="Unassembled WGS sequence"/>
</dbReference>
<keyword evidence="10" id="KW-1185">Reference proteome</keyword>
<evidence type="ECO:0000256" key="4">
    <source>
        <dbReference type="ARBA" id="ARBA00022786"/>
    </source>
</evidence>
<feature type="region of interest" description="Disordered" evidence="8">
    <location>
        <begin position="1006"/>
        <end position="1028"/>
    </location>
</feature>
<feature type="repeat" description="TPR" evidence="7">
    <location>
        <begin position="1085"/>
        <end position="1118"/>
    </location>
</feature>
<dbReference type="GO" id="GO:0051301">
    <property type="term" value="P:cell division"/>
    <property type="evidence" value="ECO:0007669"/>
    <property type="project" value="UniProtKB-KW"/>
</dbReference>
<feature type="region of interest" description="Disordered" evidence="8">
    <location>
        <begin position="483"/>
        <end position="503"/>
    </location>
</feature>
<feature type="region of interest" description="Disordered" evidence="8">
    <location>
        <begin position="1"/>
        <end position="32"/>
    </location>
</feature>
<keyword evidence="1" id="KW-0132">Cell division</keyword>
<evidence type="ECO:0000256" key="1">
    <source>
        <dbReference type="ARBA" id="ARBA00022618"/>
    </source>
</evidence>
<feature type="region of interest" description="Disordered" evidence="8">
    <location>
        <begin position="309"/>
        <end position="391"/>
    </location>
</feature>
<sequence length="1199" mass="128949">MQLPTDRPDRPPRPRGPTTDARLPGHPAASPQVMLLNTPNSAISPAFGFSPLALPTTNMSPASSLATTPRASGFRRFPSASRPSLGPHRTSFGGISMISSPYADPPFPFGASASRASFSDVFPSHTPSTIHSRGGQFSTSATPILPHRVGSSITIRPSMALFANARVPAIHPERPSLDIATATTTNAEPEPRQHSVPLPAELEPTINRLRAWRRFAMDGLMWDTSVYWGEKVLSMTQEVQDLYALCYIHLAAGHIHRAEYLLMAHPKYTTYTQASWACRYLAALAEIQLGKYAEALWVLGEQPHIVPGMRTAGTSSTSASATRLSKAAKDSRTSIGGSVERRASNRPTGQRRSLQDQFSHKSRWSQGPAQLSWGMDTPVATHSGNHGSMAPPTPNPMVPAQPNATPLANLDIIPRMTTLPDVLSPHDTPTKPTLGPNAALFPTHSTTFSDNGQAQRPLSAGTTVHSPLSLDARMVTFASASEYPRTDSNASHTLTSSTAPEDTFEDPADGGLRFNAAVNYLRGVAYLKQQSHLRARHCLKEAVSQDVRCIEAFQLMLDHQLLTPAGLHQFVQALPFADQLGNFDGELVRDLYLTKLDTAPTDATPNPCYSANTSTTTVSSDATPLRSSFDKAVECLATRYRLHENPDLWAAAAKRAYAQGQVHDCFALTSAVLNSDPYHLPTLPHHIACLYTLRMKHQLFYLAHDLVDYFYLHMYSGSNTTIASTMAPANLAQRFASGATNPPDGTGNSASATPFPTRGQFAEPLPLWGHGATESVAASATLPSAAGATAWQAGNPHMTNSLAAKEAPHPVPWFAVGCYYLLTGKYPESRFYFSKACALDPRFGPAWVGFAHAFAADGEHEPAITAYATASRLFPGSHFVPLFMGMQYLQMGSLPLATSSLLTAVRSLVGSKPLPVELDASVATGAKSVSTNPPNTTTTVDQLLHSVSLARPIIQATAHPQVLNEIGVLAYHQAKYDIAVECLRRAEALLQQPDPTLRRAVEVLVNPRTSPQSSSSAPPHTHDKPAMNAVGNGSLFTVHGSLAPAQASGLETVWLNLAHVYRQRGEYEVAVNYLQRVRALAPTNAEVQLTLGMIHHIRGDLDPAIVLYHQALALDPANPVAQDLLTMALDHSVAQEGLPLFLDVGPADAQAYIPPLAAKEPSSGVQTLRPLKSVTSTGTNNRPSLAPDSDTEMDLEDGL</sequence>
<feature type="region of interest" description="Disordered" evidence="8">
    <location>
        <begin position="60"/>
        <end position="87"/>
    </location>
</feature>
<dbReference type="SMART" id="SM00028">
    <property type="entry name" value="TPR"/>
    <property type="match status" value="6"/>
</dbReference>
<dbReference type="Gene3D" id="1.25.40.10">
    <property type="entry name" value="Tetratricopeptide repeat domain"/>
    <property type="match status" value="4"/>
</dbReference>
<feature type="compositionally biased region" description="Low complexity" evidence="8">
    <location>
        <begin position="311"/>
        <end position="325"/>
    </location>
</feature>
<feature type="compositionally biased region" description="Acidic residues" evidence="8">
    <location>
        <begin position="1189"/>
        <end position="1199"/>
    </location>
</feature>
<protein>
    <submittedName>
        <fullName evidence="9">Anaphase-promoting complex subunit Cut9</fullName>
    </submittedName>
</protein>
<dbReference type="InterPro" id="IPR019734">
    <property type="entry name" value="TPR_rpt"/>
</dbReference>
<dbReference type="PANTHER" id="PTHR12558">
    <property type="entry name" value="CELL DIVISION CYCLE 16,23,27"/>
    <property type="match status" value="1"/>
</dbReference>
<dbReference type="InterPro" id="IPR011990">
    <property type="entry name" value="TPR-like_helical_dom_sf"/>
</dbReference>
<keyword evidence="4" id="KW-0833">Ubl conjugation pathway</keyword>
<evidence type="ECO:0000256" key="2">
    <source>
        <dbReference type="ARBA" id="ARBA00022737"/>
    </source>
</evidence>
<keyword evidence="2" id="KW-0677">Repeat</keyword>
<evidence type="ECO:0000313" key="9">
    <source>
        <dbReference type="EMBL" id="KAJ1977003.1"/>
    </source>
</evidence>
<keyword evidence="6" id="KW-0131">Cell cycle</keyword>
<dbReference type="OrthoDB" id="10006270at2759"/>
<dbReference type="EMBL" id="JANBQB010000381">
    <property type="protein sequence ID" value="KAJ1977003.1"/>
    <property type="molecule type" value="Genomic_DNA"/>
</dbReference>
<dbReference type="GO" id="GO:0045842">
    <property type="term" value="P:positive regulation of mitotic metaphase/anaphase transition"/>
    <property type="evidence" value="ECO:0007669"/>
    <property type="project" value="TreeGrafter"/>
</dbReference>
<reference evidence="9" key="1">
    <citation type="submission" date="2022-07" db="EMBL/GenBank/DDBJ databases">
        <title>Phylogenomic reconstructions and comparative analyses of Kickxellomycotina fungi.</title>
        <authorList>
            <person name="Reynolds N.K."/>
            <person name="Stajich J.E."/>
            <person name="Barry K."/>
            <person name="Grigoriev I.V."/>
            <person name="Crous P."/>
            <person name="Smith M.E."/>
        </authorList>
    </citation>
    <scope>NUCLEOTIDE SEQUENCE</scope>
    <source>
        <strain evidence="9">RSA 567</strain>
    </source>
</reference>
<dbReference type="PROSITE" id="PS50005">
    <property type="entry name" value="TPR"/>
    <property type="match status" value="3"/>
</dbReference>
<keyword evidence="5 7" id="KW-0802">TPR repeat</keyword>
<dbReference type="Pfam" id="PF12895">
    <property type="entry name" value="ANAPC3"/>
    <property type="match status" value="1"/>
</dbReference>
<gene>
    <name evidence="9" type="primary">cut9</name>
    <name evidence="9" type="ORF">H4R34_003759</name>
</gene>
<comment type="caution">
    <text evidence="9">The sequence shown here is derived from an EMBL/GenBank/DDBJ whole genome shotgun (WGS) entry which is preliminary data.</text>
</comment>
<feature type="region of interest" description="Disordered" evidence="8">
    <location>
        <begin position="1160"/>
        <end position="1199"/>
    </location>
</feature>
<keyword evidence="3" id="KW-0498">Mitosis</keyword>
<feature type="compositionally biased region" description="Polar residues" evidence="8">
    <location>
        <begin position="486"/>
        <end position="500"/>
    </location>
</feature>
<proteinExistence type="predicted"/>
<dbReference type="PANTHER" id="PTHR12558:SF9">
    <property type="entry name" value="CELL DIVISION CYCLE PROTEIN 16 HOMOLOG"/>
    <property type="match status" value="1"/>
</dbReference>
<feature type="compositionally biased region" description="Polar residues" evidence="8">
    <location>
        <begin position="60"/>
        <end position="70"/>
    </location>
</feature>
<dbReference type="GO" id="GO:0005737">
    <property type="term" value="C:cytoplasm"/>
    <property type="evidence" value="ECO:0007669"/>
    <property type="project" value="TreeGrafter"/>
</dbReference>
<name>A0A9W8B089_9FUNG</name>
<evidence type="ECO:0000256" key="5">
    <source>
        <dbReference type="ARBA" id="ARBA00022803"/>
    </source>
</evidence>
<feature type="repeat" description="TPR" evidence="7">
    <location>
        <begin position="810"/>
        <end position="843"/>
    </location>
</feature>
<accession>A0A9W8B089</accession>
<dbReference type="GO" id="GO:0005680">
    <property type="term" value="C:anaphase-promoting complex"/>
    <property type="evidence" value="ECO:0007669"/>
    <property type="project" value="UniProtKB-ARBA"/>
</dbReference>
<organism evidence="9 10">
    <name type="scientific">Dimargaris verticillata</name>
    <dbReference type="NCBI Taxonomy" id="2761393"/>
    <lineage>
        <taxon>Eukaryota</taxon>
        <taxon>Fungi</taxon>
        <taxon>Fungi incertae sedis</taxon>
        <taxon>Zoopagomycota</taxon>
        <taxon>Kickxellomycotina</taxon>
        <taxon>Dimargaritomycetes</taxon>
        <taxon>Dimargaritales</taxon>
        <taxon>Dimargaritaceae</taxon>
        <taxon>Dimargaris</taxon>
    </lineage>
</organism>
<evidence type="ECO:0000256" key="8">
    <source>
        <dbReference type="SAM" id="MobiDB-lite"/>
    </source>
</evidence>
<evidence type="ECO:0000256" key="6">
    <source>
        <dbReference type="ARBA" id="ARBA00023306"/>
    </source>
</evidence>
<evidence type="ECO:0000256" key="3">
    <source>
        <dbReference type="ARBA" id="ARBA00022776"/>
    </source>
</evidence>
<dbReference type="GO" id="GO:0016567">
    <property type="term" value="P:protein ubiquitination"/>
    <property type="evidence" value="ECO:0007669"/>
    <property type="project" value="TreeGrafter"/>
</dbReference>
<dbReference type="SUPFAM" id="SSF48452">
    <property type="entry name" value="TPR-like"/>
    <property type="match status" value="3"/>
</dbReference>
<feature type="compositionally biased region" description="Polar residues" evidence="8">
    <location>
        <begin position="1173"/>
        <end position="1183"/>
    </location>
</feature>
<feature type="compositionally biased region" description="Basic and acidic residues" evidence="8">
    <location>
        <begin position="1"/>
        <end position="12"/>
    </location>
</feature>